<comment type="pathway">
    <text evidence="2 15">Carbohydrate metabolism; galactose metabolism.</text>
</comment>
<feature type="domain" description="Galactose-1-phosphate uridyl transferase N-terminal" evidence="16">
    <location>
        <begin position="3"/>
        <end position="159"/>
    </location>
</feature>
<dbReference type="PANTHER" id="PTHR11943">
    <property type="entry name" value="GALACTOSE-1-PHOSPHATE URIDYLYLTRANSFERASE"/>
    <property type="match status" value="1"/>
</dbReference>
<dbReference type="InterPro" id="IPR001937">
    <property type="entry name" value="GalP_UDPtransf1"/>
</dbReference>
<evidence type="ECO:0000256" key="11">
    <source>
        <dbReference type="ARBA" id="ARBA00023277"/>
    </source>
</evidence>
<evidence type="ECO:0000256" key="7">
    <source>
        <dbReference type="ARBA" id="ARBA00022695"/>
    </source>
</evidence>
<reference evidence="18 19" key="1">
    <citation type="submission" date="2014-03" db="EMBL/GenBank/DDBJ databases">
        <title>Complete genome sequence of the Radio-Resistant Rubrobacter radiotolerans RSPS-4.</title>
        <authorList>
            <person name="Egas C.C."/>
            <person name="Barroso C.C."/>
            <person name="Froufe H.J.C."/>
            <person name="Pacheco J.J."/>
            <person name="Albuquerque L.L."/>
            <person name="da Costa M.M.S."/>
        </authorList>
    </citation>
    <scope>NUCLEOTIDE SEQUENCE [LARGE SCALE GENOMIC DNA]</scope>
    <source>
        <strain evidence="18 19">RSPS-4</strain>
    </source>
</reference>
<dbReference type="EMBL" id="CP007514">
    <property type="protein sequence ID" value="AHY47103.1"/>
    <property type="molecule type" value="Genomic_DNA"/>
</dbReference>
<dbReference type="RefSeq" id="WP_038682161.1">
    <property type="nucleotide sequence ID" value="NZ_CP007514.1"/>
</dbReference>
<dbReference type="Gene3D" id="3.30.428.10">
    <property type="entry name" value="HIT-like"/>
    <property type="match status" value="2"/>
</dbReference>
<evidence type="ECO:0000256" key="2">
    <source>
        <dbReference type="ARBA" id="ARBA00004947"/>
    </source>
</evidence>
<keyword evidence="8 14" id="KW-0479">Metal-binding</keyword>
<evidence type="ECO:0000256" key="1">
    <source>
        <dbReference type="ARBA" id="ARBA00001107"/>
    </source>
</evidence>
<sequence>MNQLRLDPTRGEWVAYATHRQERTFLPPAEYCPLCPTKPGGFPTEVPRSSYEIAVFENRFPSFSSDAEGPDGSPEGFFRSAPGRGVCEVVLYSERHDATLASMSERHIENLVRVWADRYGELGAREDVEYVFIFENKGEAVGVTLHHPHGQIYAYPFVPPLPGREIELAREYLKRNGSALHTDLLAAEKSDGRRLVVEGEHFTAFVPFFARYPYEVHVYARRESALSVADLSAGESRDLARVLKRLLLGYDALFGFSLPYVMAMHQAPTDGGDYRGVARFHIEFYPPNRTGDKLKYLAGSEVGAGAFIVDALPEETAARLQAAVPSEPGTEEGT</sequence>
<dbReference type="GO" id="GO:0008108">
    <property type="term" value="F:UDP-glucose:hexose-1-phosphate uridylyltransferase activity"/>
    <property type="evidence" value="ECO:0007669"/>
    <property type="project" value="UniProtKB-UniRule"/>
</dbReference>
<evidence type="ECO:0000256" key="8">
    <source>
        <dbReference type="ARBA" id="ARBA00022723"/>
    </source>
</evidence>
<evidence type="ECO:0000256" key="5">
    <source>
        <dbReference type="ARBA" id="ARBA00016340"/>
    </source>
</evidence>
<gene>
    <name evidence="18" type="ORF">RradSPS_1820</name>
</gene>
<dbReference type="Pfam" id="PF02744">
    <property type="entry name" value="GalP_UDP_tr_C"/>
    <property type="match status" value="1"/>
</dbReference>
<keyword evidence="9 14" id="KW-0862">Zinc</keyword>
<evidence type="ECO:0000256" key="3">
    <source>
        <dbReference type="ARBA" id="ARBA00010951"/>
    </source>
</evidence>
<feature type="binding site" evidence="14">
    <location>
        <position position="35"/>
    </location>
    <ligand>
        <name>Zn(2+)</name>
        <dbReference type="ChEBI" id="CHEBI:29105"/>
    </ligand>
</feature>
<dbReference type="InterPro" id="IPR019779">
    <property type="entry name" value="GalP_UDPtransf1_His-AS"/>
</dbReference>
<dbReference type="NCBIfam" id="TIGR00209">
    <property type="entry name" value="galT_1"/>
    <property type="match status" value="1"/>
</dbReference>
<dbReference type="Proteomes" id="UP000025229">
    <property type="component" value="Chromosome"/>
</dbReference>
<dbReference type="InterPro" id="IPR005849">
    <property type="entry name" value="GalP_Utransf_N"/>
</dbReference>
<evidence type="ECO:0000256" key="13">
    <source>
        <dbReference type="PIRSR" id="PIRSR000808-1"/>
    </source>
</evidence>
<evidence type="ECO:0000313" key="19">
    <source>
        <dbReference type="Proteomes" id="UP000025229"/>
    </source>
</evidence>
<comment type="similarity">
    <text evidence="3 15">Belongs to the galactose-1-phosphate uridylyltransferase type 1 family.</text>
</comment>
<evidence type="ECO:0000256" key="14">
    <source>
        <dbReference type="PIRSR" id="PIRSR000808-3"/>
    </source>
</evidence>
<dbReference type="UniPathway" id="UPA00214"/>
<dbReference type="KEGG" id="rrd:RradSPS_1820"/>
<feature type="domain" description="Galactose-1-phosphate uridyl transferase C-terminal" evidence="17">
    <location>
        <begin position="167"/>
        <end position="321"/>
    </location>
</feature>
<comment type="cofactor">
    <cofactor evidence="14">
        <name>Zn(2+)</name>
        <dbReference type="ChEBI" id="CHEBI:29105"/>
    </cofactor>
    <text evidence="14">Binds 1 zinc ion per subunit.</text>
</comment>
<evidence type="ECO:0000256" key="6">
    <source>
        <dbReference type="ARBA" id="ARBA00022679"/>
    </source>
</evidence>
<dbReference type="PANTHER" id="PTHR11943:SF1">
    <property type="entry name" value="GALACTOSE-1-PHOSPHATE URIDYLYLTRANSFERASE"/>
    <property type="match status" value="1"/>
</dbReference>
<comment type="catalytic activity">
    <reaction evidence="1 15">
        <text>alpha-D-galactose 1-phosphate + UDP-alpha-D-glucose = alpha-D-glucose 1-phosphate + UDP-alpha-D-galactose</text>
        <dbReference type="Rhea" id="RHEA:13989"/>
        <dbReference type="ChEBI" id="CHEBI:58336"/>
        <dbReference type="ChEBI" id="CHEBI:58601"/>
        <dbReference type="ChEBI" id="CHEBI:58885"/>
        <dbReference type="ChEBI" id="CHEBI:66914"/>
        <dbReference type="EC" id="2.7.7.12"/>
    </reaction>
</comment>
<dbReference type="SUPFAM" id="SSF54197">
    <property type="entry name" value="HIT-like"/>
    <property type="match status" value="2"/>
</dbReference>
<dbReference type="Pfam" id="PF01087">
    <property type="entry name" value="GalP_UDP_transf"/>
    <property type="match status" value="1"/>
</dbReference>
<keyword evidence="10 15" id="KW-0299">Galactose metabolism</keyword>
<evidence type="ECO:0000256" key="12">
    <source>
        <dbReference type="NCBIfam" id="TIGR00209"/>
    </source>
</evidence>
<keyword evidence="6 15" id="KW-0808">Transferase</keyword>
<keyword evidence="7 15" id="KW-0548">Nucleotidyltransferase</keyword>
<dbReference type="STRING" id="42256.RradSPS_1820"/>
<evidence type="ECO:0000259" key="17">
    <source>
        <dbReference type="Pfam" id="PF02744"/>
    </source>
</evidence>
<dbReference type="InterPro" id="IPR036265">
    <property type="entry name" value="HIT-like_sf"/>
</dbReference>
<dbReference type="EC" id="2.7.7.12" evidence="4 12"/>
<dbReference type="eggNOG" id="COG1085">
    <property type="taxonomic scope" value="Bacteria"/>
</dbReference>
<keyword evidence="11 15" id="KW-0119">Carbohydrate metabolism</keyword>
<evidence type="ECO:0000313" key="18">
    <source>
        <dbReference type="EMBL" id="AHY47103.1"/>
    </source>
</evidence>
<dbReference type="InterPro" id="IPR005850">
    <property type="entry name" value="GalP_Utransf_C"/>
</dbReference>
<feature type="active site" description="Tele-UMP-histidine intermediate" evidence="13">
    <location>
        <position position="149"/>
    </location>
</feature>
<dbReference type="PATRIC" id="fig|42256.3.peg.1847"/>
<evidence type="ECO:0000256" key="10">
    <source>
        <dbReference type="ARBA" id="ARBA00023144"/>
    </source>
</evidence>
<dbReference type="AlphaFoldDB" id="A0A023X449"/>
<feature type="binding site" evidence="14">
    <location>
        <position position="96"/>
    </location>
    <ligand>
        <name>Zn(2+)</name>
        <dbReference type="ChEBI" id="CHEBI:29105"/>
    </ligand>
</feature>
<evidence type="ECO:0000256" key="15">
    <source>
        <dbReference type="RuleBase" id="RU000506"/>
    </source>
</evidence>
<feature type="binding site" evidence="14">
    <location>
        <position position="147"/>
    </location>
    <ligand>
        <name>Zn(2+)</name>
        <dbReference type="ChEBI" id="CHEBI:29105"/>
    </ligand>
</feature>
<dbReference type="GO" id="GO:0033499">
    <property type="term" value="P:galactose catabolic process via UDP-galactose, Leloir pathway"/>
    <property type="evidence" value="ECO:0007669"/>
    <property type="project" value="TreeGrafter"/>
</dbReference>
<dbReference type="GO" id="GO:0008270">
    <property type="term" value="F:zinc ion binding"/>
    <property type="evidence" value="ECO:0007669"/>
    <property type="project" value="InterPro"/>
</dbReference>
<evidence type="ECO:0000256" key="4">
    <source>
        <dbReference type="ARBA" id="ARBA00012384"/>
    </source>
</evidence>
<name>A0A023X449_RUBRA</name>
<organism evidence="18 19">
    <name type="scientific">Rubrobacter radiotolerans</name>
    <name type="common">Arthrobacter radiotolerans</name>
    <dbReference type="NCBI Taxonomy" id="42256"/>
    <lineage>
        <taxon>Bacteria</taxon>
        <taxon>Bacillati</taxon>
        <taxon>Actinomycetota</taxon>
        <taxon>Rubrobacteria</taxon>
        <taxon>Rubrobacterales</taxon>
        <taxon>Rubrobacteraceae</taxon>
        <taxon>Rubrobacter</taxon>
    </lineage>
</organism>
<dbReference type="PROSITE" id="PS00117">
    <property type="entry name" value="GAL_P_UDP_TRANSF_I"/>
    <property type="match status" value="1"/>
</dbReference>
<feature type="binding site" evidence="14">
    <location>
        <position position="32"/>
    </location>
    <ligand>
        <name>Zn(2+)</name>
        <dbReference type="ChEBI" id="CHEBI:29105"/>
    </ligand>
</feature>
<evidence type="ECO:0000259" key="16">
    <source>
        <dbReference type="Pfam" id="PF01087"/>
    </source>
</evidence>
<dbReference type="GO" id="GO:0005737">
    <property type="term" value="C:cytoplasm"/>
    <property type="evidence" value="ECO:0007669"/>
    <property type="project" value="TreeGrafter"/>
</dbReference>
<keyword evidence="19" id="KW-1185">Reference proteome</keyword>
<dbReference type="HOGENOM" id="CLU_029960_1_1_11"/>
<accession>A0A023X449</accession>
<proteinExistence type="inferred from homology"/>
<dbReference type="PIRSF" id="PIRSF000808">
    <property type="entry name" value="GalT"/>
    <property type="match status" value="1"/>
</dbReference>
<dbReference type="OrthoDB" id="9769064at2"/>
<evidence type="ECO:0000256" key="9">
    <source>
        <dbReference type="ARBA" id="ARBA00022833"/>
    </source>
</evidence>
<protein>
    <recommendedName>
        <fullName evidence="5 12">Galactose-1-phosphate uridylyltransferase</fullName>
        <ecNumber evidence="4 12">2.7.7.12</ecNumber>
    </recommendedName>
</protein>
<dbReference type="CDD" id="cd00608">
    <property type="entry name" value="GalT"/>
    <property type="match status" value="1"/>
</dbReference>